<feature type="domain" description="Phospholipase/carboxylesterase/thioesterase" evidence="3">
    <location>
        <begin position="15"/>
        <end position="217"/>
    </location>
</feature>
<dbReference type="GO" id="GO:0016787">
    <property type="term" value="F:hydrolase activity"/>
    <property type="evidence" value="ECO:0007669"/>
    <property type="project" value="UniProtKB-KW"/>
</dbReference>
<evidence type="ECO:0000256" key="1">
    <source>
        <dbReference type="ARBA" id="ARBA00006499"/>
    </source>
</evidence>
<accession>A0A6M4Y7H9</accession>
<evidence type="ECO:0000259" key="3">
    <source>
        <dbReference type="Pfam" id="PF02230"/>
    </source>
</evidence>
<evidence type="ECO:0000313" key="4">
    <source>
        <dbReference type="EMBL" id="QJT20385.1"/>
    </source>
</evidence>
<organism evidence="4 5">
    <name type="scientific">Aeromonas media</name>
    <dbReference type="NCBI Taxonomy" id="651"/>
    <lineage>
        <taxon>Bacteria</taxon>
        <taxon>Pseudomonadati</taxon>
        <taxon>Pseudomonadota</taxon>
        <taxon>Gammaproteobacteria</taxon>
        <taxon>Aeromonadales</taxon>
        <taxon>Aeromonadaceae</taxon>
        <taxon>Aeromonas</taxon>
    </lineage>
</organism>
<dbReference type="PANTHER" id="PTHR10655">
    <property type="entry name" value="LYSOPHOSPHOLIPASE-RELATED"/>
    <property type="match status" value="1"/>
</dbReference>
<name>A0A6M4Y7H9_AERME</name>
<sequence>MMAESSMMDLHPQGARHAVIWLHGLGDSGAGLAPLVDALALPATLLVRHLLPDAPERPITINMGYKMRGWYDIKSFDDPADRAVESHVRESADRIAALLDRLVAEGFAPGNIVLAGFSQGGVIASFTALRYQAKLAGLLCMSTYLAAPEQLVEEMSEAARALPICYMHGIYDDVVSLSMGWDAKNRLEAAGLSLEWHEYPMRHEICRPQLADIRHWLLARLGA</sequence>
<proteinExistence type="inferred from homology"/>
<dbReference type="Gene3D" id="3.40.50.1820">
    <property type="entry name" value="alpha/beta hydrolase"/>
    <property type="match status" value="1"/>
</dbReference>
<comment type="similarity">
    <text evidence="1">Belongs to the AB hydrolase superfamily. AB hydrolase 2 family.</text>
</comment>
<gene>
    <name evidence="4" type="ORF">E4184_02110</name>
</gene>
<dbReference type="InterPro" id="IPR029058">
    <property type="entry name" value="AB_hydrolase_fold"/>
</dbReference>
<protein>
    <submittedName>
        <fullName evidence="4">Alpha/beta fold hydrolase</fullName>
    </submittedName>
</protein>
<dbReference type="InterPro" id="IPR050565">
    <property type="entry name" value="LYPA1-2/EST-like"/>
</dbReference>
<dbReference type="Pfam" id="PF02230">
    <property type="entry name" value="Abhydrolase_2"/>
    <property type="match status" value="1"/>
</dbReference>
<evidence type="ECO:0000256" key="2">
    <source>
        <dbReference type="ARBA" id="ARBA00022801"/>
    </source>
</evidence>
<dbReference type="SUPFAM" id="SSF53474">
    <property type="entry name" value="alpha/beta-Hydrolases"/>
    <property type="match status" value="1"/>
</dbReference>
<reference evidence="4 5" key="1">
    <citation type="submission" date="2019-03" db="EMBL/GenBank/DDBJ databases">
        <title>Novel transposon Tn6433 accelerates the dissemination of tet(E) in Aeromonas from aerobic biofilm under oxytetracycline stress.</title>
        <authorList>
            <person name="Shi Y."/>
            <person name="Tian Z."/>
            <person name="Zhang Y."/>
            <person name="Zhang H."/>
            <person name="Yang M."/>
        </authorList>
    </citation>
    <scope>NUCLEOTIDE SEQUENCE [LARGE SCALE GENOMIC DNA]</scope>
    <source>
        <strain evidence="4 5">T0.1-19</strain>
    </source>
</reference>
<dbReference type="AlphaFoldDB" id="A0A6M4Y7H9"/>
<dbReference type="PANTHER" id="PTHR10655:SF17">
    <property type="entry name" value="LYSOPHOSPHOLIPASE-LIKE PROTEIN 1"/>
    <property type="match status" value="1"/>
</dbReference>
<dbReference type="EMBL" id="CP038441">
    <property type="protein sequence ID" value="QJT20385.1"/>
    <property type="molecule type" value="Genomic_DNA"/>
</dbReference>
<dbReference type="Proteomes" id="UP000501427">
    <property type="component" value="Chromosome"/>
</dbReference>
<evidence type="ECO:0000313" key="5">
    <source>
        <dbReference type="Proteomes" id="UP000501427"/>
    </source>
</evidence>
<dbReference type="InterPro" id="IPR003140">
    <property type="entry name" value="PLipase/COase/thioEstase"/>
</dbReference>
<keyword evidence="2 4" id="KW-0378">Hydrolase</keyword>